<dbReference type="EMBL" id="LGRX02018573">
    <property type="protein sequence ID" value="KAK3259665.1"/>
    <property type="molecule type" value="Genomic_DNA"/>
</dbReference>
<gene>
    <name evidence="1" type="ORF">CYMTET_31349</name>
</gene>
<proteinExistence type="predicted"/>
<sequence>MRLNTWEKRRGTVLAWMRDRQADLQMLPEAVREPTETLLSSGLLVVHPSGAIVVGPWPVEAGTWSLRKQAEMDKFREVTAWVKALMVLVAPSPSLGKNTGAAGGVAGTVGVSAVAATGLFVAAGASARALAGVSSAIGVRGSGGGVAAATAGASGTPSIGTASNATAAAPAVMTPEEIATIVATAVSVKMTEFSDRLTSLEARGSASAGATSLSGGSAPVKAEIFAQALRDSLATTEDWDVDKEGGGRGALEGVRASAAGEGGRISEVREVGGKEEEAWAAGGGGASLPPLDAARRAQLAVLGGGFKTVNDEQLARALRGELLPEDIARPPSAAALPTAVASRGALAGVNLLVTPVQRLQQAEEGRLGWGKDGEFTVVPRTRKCKSMEEWARGFMRIICEAPAEEREDLADFLEWGKLIAAEYSFF</sequence>
<evidence type="ECO:0000313" key="2">
    <source>
        <dbReference type="Proteomes" id="UP001190700"/>
    </source>
</evidence>
<dbReference type="Proteomes" id="UP001190700">
    <property type="component" value="Unassembled WGS sequence"/>
</dbReference>
<protein>
    <submittedName>
        <fullName evidence="1">Uncharacterized protein</fullName>
    </submittedName>
</protein>
<dbReference type="AlphaFoldDB" id="A0AAE0FHP3"/>
<keyword evidence="2" id="KW-1185">Reference proteome</keyword>
<name>A0AAE0FHP3_9CHLO</name>
<evidence type="ECO:0000313" key="1">
    <source>
        <dbReference type="EMBL" id="KAK3259665.1"/>
    </source>
</evidence>
<organism evidence="1 2">
    <name type="scientific">Cymbomonas tetramitiformis</name>
    <dbReference type="NCBI Taxonomy" id="36881"/>
    <lineage>
        <taxon>Eukaryota</taxon>
        <taxon>Viridiplantae</taxon>
        <taxon>Chlorophyta</taxon>
        <taxon>Pyramimonadophyceae</taxon>
        <taxon>Pyramimonadales</taxon>
        <taxon>Pyramimonadaceae</taxon>
        <taxon>Cymbomonas</taxon>
    </lineage>
</organism>
<reference evidence="1 2" key="1">
    <citation type="journal article" date="2015" name="Genome Biol. Evol.">
        <title>Comparative Genomics of a Bacterivorous Green Alga Reveals Evolutionary Causalities and Consequences of Phago-Mixotrophic Mode of Nutrition.</title>
        <authorList>
            <person name="Burns J.A."/>
            <person name="Paasch A."/>
            <person name="Narechania A."/>
            <person name="Kim E."/>
        </authorList>
    </citation>
    <scope>NUCLEOTIDE SEQUENCE [LARGE SCALE GENOMIC DNA]</scope>
    <source>
        <strain evidence="1 2">PLY_AMNH</strain>
    </source>
</reference>
<accession>A0AAE0FHP3</accession>
<comment type="caution">
    <text evidence="1">The sequence shown here is derived from an EMBL/GenBank/DDBJ whole genome shotgun (WGS) entry which is preliminary data.</text>
</comment>